<evidence type="ECO:0000313" key="1">
    <source>
        <dbReference type="EMBL" id="OAX33550.1"/>
    </source>
</evidence>
<protein>
    <submittedName>
        <fullName evidence="1">Uncharacterized protein</fullName>
    </submittedName>
</protein>
<proteinExistence type="predicted"/>
<dbReference type="InParanoid" id="A0A1B7MLS8"/>
<gene>
    <name evidence="1" type="ORF">K503DRAFT_515713</name>
</gene>
<dbReference type="AlphaFoldDB" id="A0A1B7MLS8"/>
<accession>A0A1B7MLS8</accession>
<sequence length="77" mass="8914">MAILVGHFHDNDGTSTTCTVIALRAFLAIMVRWEVQIQLGTSPRQQHIRYVCLRQSRPSLAQEEHYRCHYEVEGDTE</sequence>
<organism evidence="1 2">
    <name type="scientific">Rhizopogon vinicolor AM-OR11-026</name>
    <dbReference type="NCBI Taxonomy" id="1314800"/>
    <lineage>
        <taxon>Eukaryota</taxon>
        <taxon>Fungi</taxon>
        <taxon>Dikarya</taxon>
        <taxon>Basidiomycota</taxon>
        <taxon>Agaricomycotina</taxon>
        <taxon>Agaricomycetes</taxon>
        <taxon>Agaricomycetidae</taxon>
        <taxon>Boletales</taxon>
        <taxon>Suillineae</taxon>
        <taxon>Rhizopogonaceae</taxon>
        <taxon>Rhizopogon</taxon>
    </lineage>
</organism>
<name>A0A1B7MLS8_9AGAM</name>
<evidence type="ECO:0000313" key="2">
    <source>
        <dbReference type="Proteomes" id="UP000092154"/>
    </source>
</evidence>
<dbReference type="Proteomes" id="UP000092154">
    <property type="component" value="Unassembled WGS sequence"/>
</dbReference>
<dbReference type="EMBL" id="KV448750">
    <property type="protein sequence ID" value="OAX33550.1"/>
    <property type="molecule type" value="Genomic_DNA"/>
</dbReference>
<keyword evidence="2" id="KW-1185">Reference proteome</keyword>
<reference evidence="1 2" key="1">
    <citation type="submission" date="2016-06" db="EMBL/GenBank/DDBJ databases">
        <title>Comparative genomics of the ectomycorrhizal sister species Rhizopogon vinicolor and Rhizopogon vesiculosus (Basidiomycota: Boletales) reveals a divergence of the mating type B locus.</title>
        <authorList>
            <consortium name="DOE Joint Genome Institute"/>
            <person name="Mujic A.B."/>
            <person name="Kuo A."/>
            <person name="Tritt A."/>
            <person name="Lipzen A."/>
            <person name="Chen C."/>
            <person name="Johnson J."/>
            <person name="Sharma A."/>
            <person name="Barry K."/>
            <person name="Grigoriev I.V."/>
            <person name="Spatafora J.W."/>
        </authorList>
    </citation>
    <scope>NUCLEOTIDE SEQUENCE [LARGE SCALE GENOMIC DNA]</scope>
    <source>
        <strain evidence="1 2">AM-OR11-026</strain>
    </source>
</reference>